<dbReference type="Pfam" id="PF21069">
    <property type="entry name" value="Csx12"/>
    <property type="match status" value="1"/>
</dbReference>
<organism evidence="2 3">
    <name type="scientific">Vibrio sagamiensis NBRC 104589</name>
    <dbReference type="NCBI Taxonomy" id="1219064"/>
    <lineage>
        <taxon>Bacteria</taxon>
        <taxon>Pseudomonadati</taxon>
        <taxon>Pseudomonadota</taxon>
        <taxon>Gammaproteobacteria</taxon>
        <taxon>Vibrionales</taxon>
        <taxon>Vibrionaceae</taxon>
        <taxon>Vibrio</taxon>
    </lineage>
</organism>
<name>A0A511QK73_9VIBR</name>
<gene>
    <name evidence="2" type="ORF">VSA01S_38300</name>
</gene>
<dbReference type="InterPro" id="IPR049465">
    <property type="entry name" value="Cas9_lobe"/>
</dbReference>
<keyword evidence="3" id="KW-1185">Reference proteome</keyword>
<evidence type="ECO:0000313" key="2">
    <source>
        <dbReference type="EMBL" id="GEM77718.1"/>
    </source>
</evidence>
<sequence>MKPKTTLPIAIDLGAKNTGVYAAAYPAGTTLQDFETEKVSNMAFVATSFTPDKGGYVLLQNDRTANRHMLRNRTRNRQAKKLFKTMLECLVGLNVENHKEAIAYFLNRRGYSHVEEQVSSEDLAALSIEQFLPLTQVLTELGHETIVEEFERANPVEALRCIASQGAFQLEALISAFEKLPTKPSLGKPLLALRDSAKLYLKDLTVGAVHRSKYFENLTHDFNKLRKHPERHCRRFFHALNDLKQAKHGYQKSDVLRLLCHVSNFDLKLLNHILKDLPESPTESSLHEVLTHHVSKWVLKRWALSESNGKGRLQEVLELRQALKQHITLKPNDIISFLLITPPEQTIPPYESHTNRRPPTCQTLLLNPKYLDVDYQDWRNWLSQLIQASPRQGEIQSYREQLTEQVSNQELPLITADELDARTLQLLLDTSKAIDPFKLNTIWSHLKDYHLRIRSGQDAGGIRHKLEEALKSTKLPKTFTQIDLANAPQSSFWHLVNRYYQTRRKCRDGRYFIPIDKSQKSKHKRWQEALFPHSILSVF</sequence>
<accession>A0A511QK73</accession>
<feature type="domain" description="CRISPR-associated endonuclease Cas9 alpha-helical lobe" evidence="1">
    <location>
        <begin position="60"/>
        <end position="514"/>
    </location>
</feature>
<dbReference type="RefSeq" id="WP_039983690.1">
    <property type="nucleotide sequence ID" value="NZ_BAOJ01000278.1"/>
</dbReference>
<evidence type="ECO:0000313" key="3">
    <source>
        <dbReference type="Proteomes" id="UP000321922"/>
    </source>
</evidence>
<proteinExistence type="predicted"/>
<dbReference type="OrthoDB" id="9157459at2"/>
<dbReference type="EMBL" id="BJXJ01000104">
    <property type="protein sequence ID" value="GEM77718.1"/>
    <property type="molecule type" value="Genomic_DNA"/>
</dbReference>
<evidence type="ECO:0000259" key="1">
    <source>
        <dbReference type="Pfam" id="PF21069"/>
    </source>
</evidence>
<protein>
    <recommendedName>
        <fullName evidence="1">CRISPR-associated endonuclease Cas9 alpha-helical lobe domain-containing protein</fullName>
    </recommendedName>
</protein>
<reference evidence="2 3" key="1">
    <citation type="submission" date="2019-07" db="EMBL/GenBank/DDBJ databases">
        <title>Whole genome shotgun sequence of Vibrio sagamiensis NBRC 104589.</title>
        <authorList>
            <person name="Hosoyama A."/>
            <person name="Uohara A."/>
            <person name="Ohji S."/>
            <person name="Ichikawa N."/>
        </authorList>
    </citation>
    <scope>NUCLEOTIDE SEQUENCE [LARGE SCALE GENOMIC DNA]</scope>
    <source>
        <strain evidence="2 3">NBRC 104589</strain>
    </source>
</reference>
<dbReference type="Proteomes" id="UP000321922">
    <property type="component" value="Unassembled WGS sequence"/>
</dbReference>
<comment type="caution">
    <text evidence="2">The sequence shown here is derived from an EMBL/GenBank/DDBJ whole genome shotgun (WGS) entry which is preliminary data.</text>
</comment>
<dbReference type="AlphaFoldDB" id="A0A511QK73"/>